<dbReference type="PANTHER" id="PTHR48111:SF73">
    <property type="entry name" value="ALKALINE PHOSPHATASE SYNTHESIS TRANSCRIPTIONAL REGULATORY PROTEIN PHOP"/>
    <property type="match status" value="1"/>
</dbReference>
<dbReference type="Proteomes" id="UP000247790">
    <property type="component" value="Unassembled WGS sequence"/>
</dbReference>
<dbReference type="InterPro" id="IPR039420">
    <property type="entry name" value="WalR-like"/>
</dbReference>
<dbReference type="AlphaFoldDB" id="A0A2V4V6U7"/>
<sequence>MQRILLVEDDENFVFGIEYTLSNEGYEVTHAGSLKEARNALAQTEMNIILLDINLPDGTGYELCKEIRRKSQVPIIFLTALDEETNVVAGLDLGADDYMTKPIRTKELLSRMKAVLRRHSRPEQGANSSNIWTSGEFEVRVLEGVVLKNKKEVLLTTLEFRLLLMLMSHPKQICSRASLLEKLWDVSGEFIDDNTLSVHIRRLREKVEEIPATPQYIVTIRGVGYKWNAETTGAYS</sequence>
<dbReference type="InterPro" id="IPR011006">
    <property type="entry name" value="CheY-like_superfamily"/>
</dbReference>
<evidence type="ECO:0000313" key="11">
    <source>
        <dbReference type="EMBL" id="QKS55166.1"/>
    </source>
</evidence>
<protein>
    <submittedName>
        <fullName evidence="10">DNA-binding response OmpR family regulator</fullName>
    </submittedName>
    <submittedName>
        <fullName evidence="11">Response regulator transcription factor</fullName>
    </submittedName>
</protein>
<dbReference type="CDD" id="cd00383">
    <property type="entry name" value="trans_reg_C"/>
    <property type="match status" value="1"/>
</dbReference>
<dbReference type="PANTHER" id="PTHR48111">
    <property type="entry name" value="REGULATOR OF RPOS"/>
    <property type="match status" value="1"/>
</dbReference>
<dbReference type="OrthoDB" id="9790442at2"/>
<dbReference type="SMART" id="SM00862">
    <property type="entry name" value="Trans_reg_C"/>
    <property type="match status" value="1"/>
</dbReference>
<feature type="modified residue" description="4-aspartylphosphate" evidence="6">
    <location>
        <position position="52"/>
    </location>
</feature>
<evidence type="ECO:0000259" key="8">
    <source>
        <dbReference type="PROSITE" id="PS50110"/>
    </source>
</evidence>
<evidence type="ECO:0000256" key="7">
    <source>
        <dbReference type="PROSITE-ProRule" id="PRU01091"/>
    </source>
</evidence>
<evidence type="ECO:0000256" key="2">
    <source>
        <dbReference type="ARBA" id="ARBA00023012"/>
    </source>
</evidence>
<evidence type="ECO:0000313" key="13">
    <source>
        <dbReference type="Proteomes" id="UP000509327"/>
    </source>
</evidence>
<evidence type="ECO:0000256" key="3">
    <source>
        <dbReference type="ARBA" id="ARBA00023015"/>
    </source>
</evidence>
<dbReference type="Gene3D" id="1.10.10.10">
    <property type="entry name" value="Winged helix-like DNA-binding domain superfamily/Winged helix DNA-binding domain"/>
    <property type="match status" value="1"/>
</dbReference>
<dbReference type="GO" id="GO:0006355">
    <property type="term" value="P:regulation of DNA-templated transcription"/>
    <property type="evidence" value="ECO:0007669"/>
    <property type="project" value="InterPro"/>
</dbReference>
<dbReference type="InterPro" id="IPR036388">
    <property type="entry name" value="WH-like_DNA-bd_sf"/>
</dbReference>
<dbReference type="RefSeq" id="WP_110897590.1">
    <property type="nucleotide sequence ID" value="NZ_CP054614.1"/>
</dbReference>
<keyword evidence="1 6" id="KW-0597">Phosphoprotein</keyword>
<reference evidence="10 12" key="1">
    <citation type="submission" date="2018-06" db="EMBL/GenBank/DDBJ databases">
        <title>Genomic Encyclopedia of Type Strains, Phase III (KMG-III): the genomes of soil and plant-associated and newly described type strains.</title>
        <authorList>
            <person name="Whitman W."/>
        </authorList>
    </citation>
    <scope>NUCLEOTIDE SEQUENCE [LARGE SCALE GENOMIC DNA]</scope>
    <source>
        <strain evidence="10 12">CECT 7022</strain>
    </source>
</reference>
<accession>A0A2V4V6U7</accession>
<dbReference type="Gene3D" id="3.40.50.2300">
    <property type="match status" value="1"/>
</dbReference>
<dbReference type="Pfam" id="PF00072">
    <property type="entry name" value="Response_reg"/>
    <property type="match status" value="1"/>
</dbReference>
<dbReference type="PROSITE" id="PS51755">
    <property type="entry name" value="OMPR_PHOB"/>
    <property type="match status" value="1"/>
</dbReference>
<dbReference type="PROSITE" id="PS50110">
    <property type="entry name" value="RESPONSE_REGULATORY"/>
    <property type="match status" value="1"/>
</dbReference>
<dbReference type="GO" id="GO:0000976">
    <property type="term" value="F:transcription cis-regulatory region binding"/>
    <property type="evidence" value="ECO:0007669"/>
    <property type="project" value="TreeGrafter"/>
</dbReference>
<dbReference type="GO" id="GO:0000156">
    <property type="term" value="F:phosphorelay response regulator activity"/>
    <property type="evidence" value="ECO:0007669"/>
    <property type="project" value="TreeGrafter"/>
</dbReference>
<name>A0A2V4V6U7_PAEBA</name>
<dbReference type="EMBL" id="CP054614">
    <property type="protein sequence ID" value="QKS55166.1"/>
    <property type="molecule type" value="Genomic_DNA"/>
</dbReference>
<dbReference type="SUPFAM" id="SSF52172">
    <property type="entry name" value="CheY-like"/>
    <property type="match status" value="1"/>
</dbReference>
<dbReference type="CDD" id="cd17574">
    <property type="entry name" value="REC_OmpR"/>
    <property type="match status" value="1"/>
</dbReference>
<evidence type="ECO:0000256" key="5">
    <source>
        <dbReference type="ARBA" id="ARBA00023163"/>
    </source>
</evidence>
<dbReference type="SMART" id="SM00448">
    <property type="entry name" value="REC"/>
    <property type="match status" value="1"/>
</dbReference>
<dbReference type="GO" id="GO:0032993">
    <property type="term" value="C:protein-DNA complex"/>
    <property type="evidence" value="ECO:0007669"/>
    <property type="project" value="TreeGrafter"/>
</dbReference>
<proteinExistence type="predicted"/>
<dbReference type="Proteomes" id="UP000509327">
    <property type="component" value="Chromosome"/>
</dbReference>
<feature type="DNA-binding region" description="OmpR/PhoB-type" evidence="7">
    <location>
        <begin position="129"/>
        <end position="229"/>
    </location>
</feature>
<feature type="domain" description="Response regulatory" evidence="8">
    <location>
        <begin position="3"/>
        <end position="116"/>
    </location>
</feature>
<dbReference type="EMBL" id="QJSW01000010">
    <property type="protein sequence ID" value="PYE48053.1"/>
    <property type="molecule type" value="Genomic_DNA"/>
</dbReference>
<dbReference type="InterPro" id="IPR001789">
    <property type="entry name" value="Sig_transdc_resp-reg_receiver"/>
</dbReference>
<evidence type="ECO:0000256" key="4">
    <source>
        <dbReference type="ARBA" id="ARBA00023125"/>
    </source>
</evidence>
<keyword evidence="2" id="KW-0902">Two-component regulatory system</keyword>
<evidence type="ECO:0000313" key="10">
    <source>
        <dbReference type="EMBL" id="PYE48053.1"/>
    </source>
</evidence>
<dbReference type="GO" id="GO:0005829">
    <property type="term" value="C:cytosol"/>
    <property type="evidence" value="ECO:0007669"/>
    <property type="project" value="TreeGrafter"/>
</dbReference>
<keyword evidence="3" id="KW-0805">Transcription regulation</keyword>
<keyword evidence="4 7" id="KW-0238">DNA-binding</keyword>
<dbReference type="InterPro" id="IPR001867">
    <property type="entry name" value="OmpR/PhoB-type_DNA-bd"/>
</dbReference>
<dbReference type="Pfam" id="PF00486">
    <property type="entry name" value="Trans_reg_C"/>
    <property type="match status" value="1"/>
</dbReference>
<evidence type="ECO:0000259" key="9">
    <source>
        <dbReference type="PROSITE" id="PS51755"/>
    </source>
</evidence>
<organism evidence="10 12">
    <name type="scientific">Paenibacillus barcinonensis</name>
    <dbReference type="NCBI Taxonomy" id="198119"/>
    <lineage>
        <taxon>Bacteria</taxon>
        <taxon>Bacillati</taxon>
        <taxon>Bacillota</taxon>
        <taxon>Bacilli</taxon>
        <taxon>Bacillales</taxon>
        <taxon>Paenibacillaceae</taxon>
        <taxon>Paenibacillus</taxon>
    </lineage>
</organism>
<reference evidence="11 13" key="2">
    <citation type="submission" date="2020-06" db="EMBL/GenBank/DDBJ databases">
        <title>Complete genome of Paenibacillus barcinonensis KACC11450.</title>
        <authorList>
            <person name="Kim M."/>
            <person name="Park Y.-J."/>
            <person name="Shin J.-H."/>
        </authorList>
    </citation>
    <scope>NUCLEOTIDE SEQUENCE [LARGE SCALE GENOMIC DNA]</scope>
    <source>
        <strain evidence="11 13">KACC11450</strain>
    </source>
</reference>
<feature type="domain" description="OmpR/PhoB-type" evidence="9">
    <location>
        <begin position="129"/>
        <end position="229"/>
    </location>
</feature>
<evidence type="ECO:0000313" key="12">
    <source>
        <dbReference type="Proteomes" id="UP000247790"/>
    </source>
</evidence>
<evidence type="ECO:0000256" key="1">
    <source>
        <dbReference type="ARBA" id="ARBA00022553"/>
    </source>
</evidence>
<keyword evidence="13" id="KW-1185">Reference proteome</keyword>
<evidence type="ECO:0000256" key="6">
    <source>
        <dbReference type="PROSITE-ProRule" id="PRU00169"/>
    </source>
</evidence>
<dbReference type="Gene3D" id="6.10.250.690">
    <property type="match status" value="1"/>
</dbReference>
<keyword evidence="5" id="KW-0804">Transcription</keyword>
<gene>
    <name evidence="10" type="ORF">DFQ00_110115</name>
    <name evidence="11" type="ORF">HUB98_01795</name>
</gene>